<dbReference type="EMBL" id="BAABGT010000025">
    <property type="protein sequence ID" value="GAA4542160.1"/>
    <property type="molecule type" value="Genomic_DNA"/>
</dbReference>
<feature type="transmembrane region" description="Helical" evidence="2">
    <location>
        <begin position="244"/>
        <end position="264"/>
    </location>
</feature>
<protein>
    <recommendedName>
        <fullName evidence="5">ABC-2 type transport system permease protein</fullName>
    </recommendedName>
</protein>
<evidence type="ECO:0000313" key="3">
    <source>
        <dbReference type="EMBL" id="GAA4542160.1"/>
    </source>
</evidence>
<evidence type="ECO:0008006" key="5">
    <source>
        <dbReference type="Google" id="ProtNLM"/>
    </source>
</evidence>
<feature type="region of interest" description="Disordered" evidence="1">
    <location>
        <begin position="319"/>
        <end position="361"/>
    </location>
</feature>
<comment type="caution">
    <text evidence="3">The sequence shown here is derived from an EMBL/GenBank/DDBJ whole genome shotgun (WGS) entry which is preliminary data.</text>
</comment>
<accession>A0ABP8RMG7</accession>
<keyword evidence="2" id="KW-0812">Transmembrane</keyword>
<gene>
    <name evidence="3" type="ORF">GCM10023175_17080</name>
</gene>
<sequence length="361" mass="36108">MTALALPGNLTTGSGRLSRLAARRDRWIVPVWAAVLAAVAGVSAAATAALYPAAADRAGAAAAIAAAPALRAVYGPIAESAALGSLALWKLGVLDAVGTALLTGLTVVRHTRAEEDDGRLDLLAAGGVGRLAPAVAALAAGLGAALLITVLTAAVLVGVGLPVPGSVAFAVGWGASGAVFAAVALVAAQLARSARAARALLVAALLGAYLVRAAADGGVAPSWLVWASPLGWGERLDAFGANRWAVLPLALAAAAVLTAVALALQVRRDAGAGLLPERAGPARGGLRGPLGLAWRQQRAALLGWAVGVRAARCPLRERHGEPGRAARQPPDARWSRCSVGRGPSATPSWRRSSACSQASPR</sequence>
<feature type="transmembrane region" description="Helical" evidence="2">
    <location>
        <begin position="200"/>
        <end position="224"/>
    </location>
</feature>
<keyword evidence="2" id="KW-0472">Membrane</keyword>
<feature type="transmembrane region" description="Helical" evidence="2">
    <location>
        <begin position="128"/>
        <end position="161"/>
    </location>
</feature>
<keyword evidence="2" id="KW-1133">Transmembrane helix</keyword>
<evidence type="ECO:0000256" key="1">
    <source>
        <dbReference type="SAM" id="MobiDB-lite"/>
    </source>
</evidence>
<dbReference type="RefSeq" id="WP_345414485.1">
    <property type="nucleotide sequence ID" value="NZ_BAABGT010000025.1"/>
</dbReference>
<evidence type="ECO:0000256" key="2">
    <source>
        <dbReference type="SAM" id="Phobius"/>
    </source>
</evidence>
<dbReference type="Proteomes" id="UP001501598">
    <property type="component" value="Unassembled WGS sequence"/>
</dbReference>
<keyword evidence="4" id="KW-1185">Reference proteome</keyword>
<reference evidence="4" key="1">
    <citation type="journal article" date="2019" name="Int. J. Syst. Evol. Microbiol.">
        <title>The Global Catalogue of Microorganisms (GCM) 10K type strain sequencing project: providing services to taxonomists for standard genome sequencing and annotation.</title>
        <authorList>
            <consortium name="The Broad Institute Genomics Platform"/>
            <consortium name="The Broad Institute Genome Sequencing Center for Infectious Disease"/>
            <person name="Wu L."/>
            <person name="Ma J."/>
        </authorList>
    </citation>
    <scope>NUCLEOTIDE SEQUENCE [LARGE SCALE GENOMIC DNA]</scope>
    <source>
        <strain evidence="4">JCM 17906</strain>
    </source>
</reference>
<feature type="transmembrane region" description="Helical" evidence="2">
    <location>
        <begin position="167"/>
        <end position="188"/>
    </location>
</feature>
<feature type="transmembrane region" description="Helical" evidence="2">
    <location>
        <begin position="86"/>
        <end position="108"/>
    </location>
</feature>
<proteinExistence type="predicted"/>
<organism evidence="3 4">
    <name type="scientific">Pseudonocardia xishanensis</name>
    <dbReference type="NCBI Taxonomy" id="630995"/>
    <lineage>
        <taxon>Bacteria</taxon>
        <taxon>Bacillati</taxon>
        <taxon>Actinomycetota</taxon>
        <taxon>Actinomycetes</taxon>
        <taxon>Pseudonocardiales</taxon>
        <taxon>Pseudonocardiaceae</taxon>
        <taxon>Pseudonocardia</taxon>
    </lineage>
</organism>
<evidence type="ECO:0000313" key="4">
    <source>
        <dbReference type="Proteomes" id="UP001501598"/>
    </source>
</evidence>
<feature type="compositionally biased region" description="Polar residues" evidence="1">
    <location>
        <begin position="345"/>
        <end position="361"/>
    </location>
</feature>
<feature type="transmembrane region" description="Helical" evidence="2">
    <location>
        <begin position="27"/>
        <end position="51"/>
    </location>
</feature>
<name>A0ABP8RMG7_9PSEU</name>